<dbReference type="AlphaFoldDB" id="A0AAW6K973"/>
<sequence>MKMSSLIDETVEKLKIERIYVCYQKLYKPIYEHLISEQCKSRIEILQVDDMEYTELKEHLNVLNEQDLLILIMPFYVSGTDSEIMHNLLINLEKKGVYFINISAGVEGIKFTNKAQKLYNKLLFEILEHNSARKINENIKRCSNRLIVGKKFRIIDEYGSNIEFIVESVLIENIPLTPKQRVIQIPYGEVFIVPSQGSVNGVFVHKIKEKTSVYQIKKDFVDLKELYYQGHFPICEIGFGMNELVPDIDALPYLEKRNNTYHLGIGENSNFGGNYKYNFHIDLVQNKAKWILEMLDEP</sequence>
<dbReference type="SUPFAM" id="SSF144052">
    <property type="entry name" value="Thermophilic metalloprotease-like"/>
    <property type="match status" value="1"/>
</dbReference>
<accession>A0AAW6K973</accession>
<dbReference type="EMBL" id="JAPZEG010000036">
    <property type="protein sequence ID" value="MDE1205094.1"/>
    <property type="molecule type" value="Genomic_DNA"/>
</dbReference>
<proteinExistence type="predicted"/>
<reference evidence="1" key="1">
    <citation type="submission" date="2022-12" db="EMBL/GenBank/DDBJ databases">
        <title>Genome of R. gnavus strain RSHDN_120.</title>
        <authorList>
            <person name="Abdugheni R."/>
        </authorList>
    </citation>
    <scope>NUCLEOTIDE SEQUENCE</scope>
    <source>
        <strain evidence="1">RSHDN_120</strain>
    </source>
</reference>
<evidence type="ECO:0000313" key="1">
    <source>
        <dbReference type="EMBL" id="MDE1205094.1"/>
    </source>
</evidence>
<evidence type="ECO:0008006" key="3">
    <source>
        <dbReference type="Google" id="ProtNLM"/>
    </source>
</evidence>
<comment type="caution">
    <text evidence="1">The sequence shown here is derived from an EMBL/GenBank/DDBJ whole genome shotgun (WGS) entry which is preliminary data.</text>
</comment>
<dbReference type="RefSeq" id="WP_055168246.1">
    <property type="nucleotide sequence ID" value="NZ_CACRUU010000117.1"/>
</dbReference>
<evidence type="ECO:0000313" key="2">
    <source>
        <dbReference type="Proteomes" id="UP001149331"/>
    </source>
</evidence>
<gene>
    <name evidence="1" type="ORF">O4N78_16345</name>
</gene>
<protein>
    <recommendedName>
        <fullName evidence="3">FIST domain-containing protein</fullName>
    </recommendedName>
</protein>
<organism evidence="1 2">
    <name type="scientific">Mediterraneibacter gnavus</name>
    <name type="common">Ruminococcus gnavus</name>
    <dbReference type="NCBI Taxonomy" id="33038"/>
    <lineage>
        <taxon>Bacteria</taxon>
        <taxon>Bacillati</taxon>
        <taxon>Bacillota</taxon>
        <taxon>Clostridia</taxon>
        <taxon>Lachnospirales</taxon>
        <taxon>Lachnospiraceae</taxon>
        <taxon>Mediterraneibacter</taxon>
    </lineage>
</organism>
<dbReference type="Proteomes" id="UP001149331">
    <property type="component" value="Unassembled WGS sequence"/>
</dbReference>
<name>A0AAW6K973_MEDGN</name>